<dbReference type="Gene3D" id="2.120.10.30">
    <property type="entry name" value="TolB, C-terminal domain"/>
    <property type="match status" value="1"/>
</dbReference>
<dbReference type="AlphaFoldDB" id="A0A2U1PZP5"/>
<dbReference type="PANTHER" id="PTHR13833">
    <property type="match status" value="1"/>
</dbReference>
<dbReference type="InterPro" id="IPR011042">
    <property type="entry name" value="6-blade_b-propeller_TolB-like"/>
</dbReference>
<gene>
    <name evidence="1" type="ORF">CTI12_AA092320</name>
</gene>
<name>A0A2U1PZP5_ARTAN</name>
<proteinExistence type="predicted"/>
<keyword evidence="2" id="KW-1185">Reference proteome</keyword>
<dbReference type="OrthoDB" id="342730at2759"/>
<dbReference type="STRING" id="35608.A0A2U1PZP5"/>
<evidence type="ECO:0000313" key="1">
    <source>
        <dbReference type="EMBL" id="PWA91226.1"/>
    </source>
</evidence>
<accession>A0A2U1PZP5</accession>
<evidence type="ECO:0000313" key="2">
    <source>
        <dbReference type="Proteomes" id="UP000245207"/>
    </source>
</evidence>
<protein>
    <submittedName>
        <fullName evidence="1">Uncharacterized protein</fullName>
    </submittedName>
</protein>
<dbReference type="EMBL" id="PKPP01000562">
    <property type="protein sequence ID" value="PWA91226.1"/>
    <property type="molecule type" value="Genomic_DNA"/>
</dbReference>
<organism evidence="1 2">
    <name type="scientific">Artemisia annua</name>
    <name type="common">Sweet wormwood</name>
    <dbReference type="NCBI Taxonomy" id="35608"/>
    <lineage>
        <taxon>Eukaryota</taxon>
        <taxon>Viridiplantae</taxon>
        <taxon>Streptophyta</taxon>
        <taxon>Embryophyta</taxon>
        <taxon>Tracheophyta</taxon>
        <taxon>Spermatophyta</taxon>
        <taxon>Magnoliopsida</taxon>
        <taxon>eudicotyledons</taxon>
        <taxon>Gunneridae</taxon>
        <taxon>Pentapetalae</taxon>
        <taxon>asterids</taxon>
        <taxon>campanulids</taxon>
        <taxon>Asterales</taxon>
        <taxon>Asteraceae</taxon>
        <taxon>Asteroideae</taxon>
        <taxon>Anthemideae</taxon>
        <taxon>Artemisiinae</taxon>
        <taxon>Artemisia</taxon>
    </lineage>
</organism>
<dbReference type="Proteomes" id="UP000245207">
    <property type="component" value="Unassembled WGS sequence"/>
</dbReference>
<dbReference type="PANTHER" id="PTHR13833:SF71">
    <property type="entry name" value="NHL DOMAIN-CONTAINING PROTEIN"/>
    <property type="match status" value="1"/>
</dbReference>
<reference evidence="1 2" key="1">
    <citation type="journal article" date="2018" name="Mol. Plant">
        <title>The genome of Artemisia annua provides insight into the evolution of Asteraceae family and artemisinin biosynthesis.</title>
        <authorList>
            <person name="Shen Q."/>
            <person name="Zhang L."/>
            <person name="Liao Z."/>
            <person name="Wang S."/>
            <person name="Yan T."/>
            <person name="Shi P."/>
            <person name="Liu M."/>
            <person name="Fu X."/>
            <person name="Pan Q."/>
            <person name="Wang Y."/>
            <person name="Lv Z."/>
            <person name="Lu X."/>
            <person name="Zhang F."/>
            <person name="Jiang W."/>
            <person name="Ma Y."/>
            <person name="Chen M."/>
            <person name="Hao X."/>
            <person name="Li L."/>
            <person name="Tang Y."/>
            <person name="Lv G."/>
            <person name="Zhou Y."/>
            <person name="Sun X."/>
            <person name="Brodelius P.E."/>
            <person name="Rose J.K.C."/>
            <person name="Tang K."/>
        </authorList>
    </citation>
    <scope>NUCLEOTIDE SEQUENCE [LARGE SCALE GENOMIC DNA]</scope>
    <source>
        <strain evidence="2">cv. Huhao1</strain>
        <tissue evidence="1">Leaf</tissue>
    </source>
</reference>
<comment type="caution">
    <text evidence="1">The sequence shown here is derived from an EMBL/GenBank/DDBJ whole genome shotgun (WGS) entry which is preliminary data.</text>
</comment>
<sequence>MVATTQVKVHTGLGKVLSNEGVTTIAGGNIRKTGKADGTAQNASFSDDFELAFDPQRCALLIVDHGNRLVRQLNLKAEDCADSSSLLPDLSSDQAQLEVTGTSGHQQLNTTRKHYLMNLVKQLIKKVCIDFKKKNNLSLGTSGSIDKQICANFASFVVGSKTTSSGELWDMKH</sequence>